<sequence length="737" mass="80847">MPIKLSEIPEVQGPVKLSDIPELSPRYGSGLSPEFPDLPNFELSKELRERTENSLYYSQQYGIPPEMAFDMEPELKKQAEKLDLMSDIEKALYETPENIKIGTIGLAASTMFAIKRRAMMLSGGGIFPDEMVKHQFEPVKPMKREELPNIPGMIRPMTKDWPMGTLAEAFGLITRLPHIAGTIFQEEQRKLAETQDREIIKNAPITKAMRLVTQSGVPSMAAALGITLLTGDPTVALALLGEMEGGSAFQTQLEGGASIMKANVIGNLSEVAEIGGEMLVLPKIFKGVKEGFSLREALGVILENATQEGITGFNQRFLEVFGLETTKGMGIEEAAIKALNEGIKAIPENAWVGGASAGGPVAIRGGFDMAVSAIKGKKAVGVEVFAKPIAAEAPPTEAIAAPSKAVVGQTQAGVTITPEMGKPYSATLYRGTSTEGALDAGIYGKATYYTPDKNVAEHYRRGEGEILQQEVNLNNPFVGTESDFSKFVGFTQEQRNALAEKGVSQEEYDNLEAQNIRDKLEKMGHDGFVLVDKDSNVLEVGVFKQAPAVEKGAKPTEPERKVSRLAERTEELAVEKHLAENLGELPTYETMKMTEQAKMATEIIDRDYEQAKRIAMGKENPPTGLRAASMYEAVKYKAIKDNDVETLRRLATESTIPAELSALGQEIKAADTRTALADPVKSMQDIQKTREKVVKKRKKIKSIKRETSRMTEEIRSVIRETVTRRQNWTEFVESIRC</sequence>
<dbReference type="EMBL" id="MT142372">
    <property type="protein sequence ID" value="QJA79215.1"/>
    <property type="molecule type" value="Genomic_DNA"/>
</dbReference>
<evidence type="ECO:0000313" key="2">
    <source>
        <dbReference type="EMBL" id="QJA79215.1"/>
    </source>
</evidence>
<gene>
    <name evidence="2" type="ORF">MM415A00929_0007</name>
    <name evidence="1" type="ORF">MM415B00326_0049</name>
</gene>
<accession>A0A6M3KC61</accession>
<dbReference type="EMBL" id="MT141561">
    <property type="protein sequence ID" value="QJA66849.1"/>
    <property type="molecule type" value="Genomic_DNA"/>
</dbReference>
<reference evidence="2" key="1">
    <citation type="submission" date="2020-03" db="EMBL/GenBank/DDBJ databases">
        <title>The deep terrestrial virosphere.</title>
        <authorList>
            <person name="Holmfeldt K."/>
            <person name="Nilsson E."/>
            <person name="Simone D."/>
            <person name="Lopez-Fernandez M."/>
            <person name="Wu X."/>
            <person name="de Brujin I."/>
            <person name="Lundin D."/>
            <person name="Andersson A."/>
            <person name="Bertilsson S."/>
            <person name="Dopson M."/>
        </authorList>
    </citation>
    <scope>NUCLEOTIDE SEQUENCE</scope>
    <source>
        <strain evidence="2">MM415A00929</strain>
        <strain evidence="1">MM415B00326</strain>
    </source>
</reference>
<name>A0A6M3KC61_9ZZZZ</name>
<evidence type="ECO:0000313" key="1">
    <source>
        <dbReference type="EMBL" id="QJA66849.1"/>
    </source>
</evidence>
<dbReference type="AlphaFoldDB" id="A0A6M3KC61"/>
<organism evidence="2">
    <name type="scientific">viral metagenome</name>
    <dbReference type="NCBI Taxonomy" id="1070528"/>
    <lineage>
        <taxon>unclassified sequences</taxon>
        <taxon>metagenomes</taxon>
        <taxon>organismal metagenomes</taxon>
    </lineage>
</organism>
<protein>
    <submittedName>
        <fullName evidence="2">Uncharacterized protein</fullName>
    </submittedName>
</protein>
<proteinExistence type="predicted"/>